<proteinExistence type="predicted"/>
<gene>
    <name evidence="1" type="ORF">L6164_010869</name>
</gene>
<evidence type="ECO:0000313" key="1">
    <source>
        <dbReference type="EMBL" id="KAI4343531.1"/>
    </source>
</evidence>
<protein>
    <submittedName>
        <fullName evidence="1">Uncharacterized protein</fullName>
    </submittedName>
</protein>
<keyword evidence="2" id="KW-1185">Reference proteome</keyword>
<comment type="caution">
    <text evidence="1">The sequence shown here is derived from an EMBL/GenBank/DDBJ whole genome shotgun (WGS) entry which is preliminary data.</text>
</comment>
<name>A0ACB9P7X3_BAUVA</name>
<sequence length="110" mass="12570">MEGLLPLFYRAIKKNRTRRQYECLSSGTAPNYEMAEFFPQSQSFVRQTTSTQIVTDLYTEKNGHRRNKSVGDFAYGFSSPQQIGRNAASPTPKHLVRFRSQKMLSCINGV</sequence>
<organism evidence="1 2">
    <name type="scientific">Bauhinia variegata</name>
    <name type="common">Purple orchid tree</name>
    <name type="synonym">Phanera variegata</name>
    <dbReference type="NCBI Taxonomy" id="167791"/>
    <lineage>
        <taxon>Eukaryota</taxon>
        <taxon>Viridiplantae</taxon>
        <taxon>Streptophyta</taxon>
        <taxon>Embryophyta</taxon>
        <taxon>Tracheophyta</taxon>
        <taxon>Spermatophyta</taxon>
        <taxon>Magnoliopsida</taxon>
        <taxon>eudicotyledons</taxon>
        <taxon>Gunneridae</taxon>
        <taxon>Pentapetalae</taxon>
        <taxon>rosids</taxon>
        <taxon>fabids</taxon>
        <taxon>Fabales</taxon>
        <taxon>Fabaceae</taxon>
        <taxon>Cercidoideae</taxon>
        <taxon>Cercideae</taxon>
        <taxon>Bauhiniinae</taxon>
        <taxon>Bauhinia</taxon>
    </lineage>
</organism>
<evidence type="ECO:0000313" key="2">
    <source>
        <dbReference type="Proteomes" id="UP000828941"/>
    </source>
</evidence>
<dbReference type="Proteomes" id="UP000828941">
    <property type="component" value="Chromosome 5"/>
</dbReference>
<accession>A0ACB9P7X3</accession>
<reference evidence="1 2" key="1">
    <citation type="journal article" date="2022" name="DNA Res.">
        <title>Chromosomal-level genome assembly of the orchid tree Bauhinia variegata (Leguminosae; Cercidoideae) supports the allotetraploid origin hypothesis of Bauhinia.</title>
        <authorList>
            <person name="Zhong Y."/>
            <person name="Chen Y."/>
            <person name="Zheng D."/>
            <person name="Pang J."/>
            <person name="Liu Y."/>
            <person name="Luo S."/>
            <person name="Meng S."/>
            <person name="Qian L."/>
            <person name="Wei D."/>
            <person name="Dai S."/>
            <person name="Zhou R."/>
        </authorList>
    </citation>
    <scope>NUCLEOTIDE SEQUENCE [LARGE SCALE GENOMIC DNA]</scope>
    <source>
        <strain evidence="1">BV-YZ2020</strain>
    </source>
</reference>
<dbReference type="EMBL" id="CM039430">
    <property type="protein sequence ID" value="KAI4343531.1"/>
    <property type="molecule type" value="Genomic_DNA"/>
</dbReference>